<dbReference type="InterPro" id="IPR015421">
    <property type="entry name" value="PyrdxlP-dep_Trfase_major"/>
</dbReference>
<evidence type="ECO:0000256" key="1">
    <source>
        <dbReference type="ARBA" id="ARBA00001933"/>
    </source>
</evidence>
<keyword evidence="3" id="KW-0032">Aminotransferase</keyword>
<dbReference type="InterPro" id="IPR015424">
    <property type="entry name" value="PyrdxlP-dep_Trfase"/>
</dbReference>
<evidence type="ECO:0000256" key="4">
    <source>
        <dbReference type="ARBA" id="ARBA00022679"/>
    </source>
</evidence>
<keyword evidence="4" id="KW-0808">Transferase</keyword>
<dbReference type="GO" id="GO:0005739">
    <property type="term" value="C:mitochondrion"/>
    <property type="evidence" value="ECO:0007669"/>
    <property type="project" value="TreeGrafter"/>
</dbReference>
<dbReference type="GO" id="GO:0030170">
    <property type="term" value="F:pyridoxal phosphate binding"/>
    <property type="evidence" value="ECO:0007669"/>
    <property type="project" value="InterPro"/>
</dbReference>
<comment type="similarity">
    <text evidence="2 6">Belongs to the class-III pyridoxal-phosphate-dependent aminotransferase family.</text>
</comment>
<evidence type="ECO:0000256" key="2">
    <source>
        <dbReference type="ARBA" id="ARBA00008954"/>
    </source>
</evidence>
<evidence type="ECO:0000256" key="5">
    <source>
        <dbReference type="ARBA" id="ARBA00022898"/>
    </source>
</evidence>
<evidence type="ECO:0000256" key="7">
    <source>
        <dbReference type="SAM" id="MobiDB-lite"/>
    </source>
</evidence>
<name>A0A9W6WM06_AMBMO</name>
<dbReference type="PANTHER" id="PTHR43206">
    <property type="entry name" value="AMINOTRANSFERASE"/>
    <property type="match status" value="1"/>
</dbReference>
<dbReference type="Gene3D" id="3.90.1150.10">
    <property type="entry name" value="Aspartate Aminotransferase, domain 1"/>
    <property type="match status" value="1"/>
</dbReference>
<dbReference type="PIRSF" id="PIRSF000521">
    <property type="entry name" value="Transaminase_4ab_Lys_Orn"/>
    <property type="match status" value="1"/>
</dbReference>
<dbReference type="PANTHER" id="PTHR43206:SF1">
    <property type="entry name" value="4-AMINOBUTYRATE AMINOTRANSFERASE, MITOCHONDRIAL"/>
    <property type="match status" value="1"/>
</dbReference>
<proteinExistence type="inferred from homology"/>
<dbReference type="AlphaFoldDB" id="A0A9W6WM06"/>
<dbReference type="Pfam" id="PF00202">
    <property type="entry name" value="Aminotran_3"/>
    <property type="match status" value="1"/>
</dbReference>
<dbReference type="OrthoDB" id="10260828at2759"/>
<protein>
    <submittedName>
        <fullName evidence="8">Unnamed protein product</fullName>
    </submittedName>
</protein>
<keyword evidence="9" id="KW-1185">Reference proteome</keyword>
<dbReference type="InterPro" id="IPR005814">
    <property type="entry name" value="Aminotrans_3"/>
</dbReference>
<evidence type="ECO:0000313" key="8">
    <source>
        <dbReference type="EMBL" id="GME80613.1"/>
    </source>
</evidence>
<dbReference type="Gene3D" id="3.40.640.10">
    <property type="entry name" value="Type I PLP-dependent aspartate aminotransferase-like (Major domain)"/>
    <property type="match status" value="1"/>
</dbReference>
<gene>
    <name evidence="8" type="ORF">Amon01_000987100</name>
</gene>
<dbReference type="SUPFAM" id="SSF53383">
    <property type="entry name" value="PLP-dependent transferases"/>
    <property type="match status" value="1"/>
</dbReference>
<dbReference type="InterPro" id="IPR015422">
    <property type="entry name" value="PyrdxlP-dep_Trfase_small"/>
</dbReference>
<keyword evidence="5 6" id="KW-0663">Pyridoxal phosphate</keyword>
<dbReference type="EMBL" id="BSXU01014305">
    <property type="protein sequence ID" value="GME80613.1"/>
    <property type="molecule type" value="Genomic_DNA"/>
</dbReference>
<evidence type="ECO:0000256" key="6">
    <source>
        <dbReference type="RuleBase" id="RU003560"/>
    </source>
</evidence>
<evidence type="ECO:0000313" key="9">
    <source>
        <dbReference type="Proteomes" id="UP001165063"/>
    </source>
</evidence>
<feature type="region of interest" description="Disordered" evidence="7">
    <location>
        <begin position="1"/>
        <end position="21"/>
    </location>
</feature>
<comment type="caution">
    <text evidence="8">The sequence shown here is derived from an EMBL/GenBank/DDBJ whole genome shotgun (WGS) entry which is preliminary data.</text>
</comment>
<dbReference type="GO" id="GO:0009450">
    <property type="term" value="P:gamma-aminobutyric acid catabolic process"/>
    <property type="evidence" value="ECO:0007669"/>
    <property type="project" value="TreeGrafter"/>
</dbReference>
<evidence type="ECO:0000256" key="3">
    <source>
        <dbReference type="ARBA" id="ARBA00022576"/>
    </source>
</evidence>
<dbReference type="Proteomes" id="UP001165063">
    <property type="component" value="Unassembled WGS sequence"/>
</dbReference>
<reference evidence="8" key="1">
    <citation type="submission" date="2023-04" db="EMBL/GenBank/DDBJ databases">
        <title>Ambrosiozyma monospora NBRC 1965.</title>
        <authorList>
            <person name="Ichikawa N."/>
            <person name="Sato H."/>
            <person name="Tonouchi N."/>
        </authorList>
    </citation>
    <scope>NUCLEOTIDE SEQUENCE</scope>
    <source>
        <strain evidence="8">NBRC 1965</strain>
    </source>
</reference>
<sequence>MSYSEKNFPSEPTAPKVSTSIPGPIGAQKVKTLGEVFDNRCTYFVADYSKSTGNYIVDVDGNQLLDVYCQVASIPLGYNNPKLIEVAKSDKMIRNLVNRTATGNFAGADYEEIQRDLLKFAPKGQTHVWNGLSGADANELAFKAIFFNYQSKKRGFNTKFSAEEEATCMENEAPGNPELAIMSFAKAFHGRLFASGSVTRSKPVHKMDMPSFKWPKAEFPAYKYPMDANEAANKAEDARCLAIVENLFKTWHCPIAGVIVEPIQSEGGDNHASAEFFQGLRDITLKYGAKLLIDEVQTGCGATGLMWEHERYNITPPPDLTIQHLVW</sequence>
<organism evidence="8 9">
    <name type="scientific">Ambrosiozyma monospora</name>
    <name type="common">Yeast</name>
    <name type="synonym">Endomycopsis monosporus</name>
    <dbReference type="NCBI Taxonomy" id="43982"/>
    <lineage>
        <taxon>Eukaryota</taxon>
        <taxon>Fungi</taxon>
        <taxon>Dikarya</taxon>
        <taxon>Ascomycota</taxon>
        <taxon>Saccharomycotina</taxon>
        <taxon>Pichiomycetes</taxon>
        <taxon>Pichiales</taxon>
        <taxon>Pichiaceae</taxon>
        <taxon>Ambrosiozyma</taxon>
    </lineage>
</organism>
<dbReference type="GO" id="GO:0008483">
    <property type="term" value="F:transaminase activity"/>
    <property type="evidence" value="ECO:0007669"/>
    <property type="project" value="UniProtKB-KW"/>
</dbReference>
<accession>A0A9W6WM06</accession>
<comment type="cofactor">
    <cofactor evidence="1">
        <name>pyridoxal 5'-phosphate</name>
        <dbReference type="ChEBI" id="CHEBI:597326"/>
    </cofactor>
</comment>